<dbReference type="EMBL" id="SRLB01000024">
    <property type="protein sequence ID" value="TGD95884.1"/>
    <property type="molecule type" value="Genomic_DNA"/>
</dbReference>
<evidence type="ECO:0000313" key="1">
    <source>
        <dbReference type="EMBL" id="TGD95884.1"/>
    </source>
</evidence>
<proteinExistence type="predicted"/>
<dbReference type="Proteomes" id="UP000297535">
    <property type="component" value="Unassembled WGS sequence"/>
</dbReference>
<name>A0A4Z0NJV5_9HYPH</name>
<dbReference type="AlphaFoldDB" id="A0A4Z0NJV5"/>
<comment type="caution">
    <text evidence="1">The sequence shown here is derived from an EMBL/GenBank/DDBJ whole genome shotgun (WGS) entry which is preliminary data.</text>
</comment>
<sequence length="95" mass="10327">MKREGGGVVDGLHGKDVPSLIIMTRKIVGQIERGEIKRPVPVDLLPGVLHEHALPENLASPAWGLVQAFRQFASDIRVADRGPMAPPSDTPFGRR</sequence>
<keyword evidence="2" id="KW-1185">Reference proteome</keyword>
<accession>A0A4Z0NJV5</accession>
<protein>
    <submittedName>
        <fullName evidence="1">Uncharacterized protein</fullName>
    </submittedName>
</protein>
<evidence type="ECO:0000313" key="2">
    <source>
        <dbReference type="Proteomes" id="UP000297535"/>
    </source>
</evidence>
<organism evidence="1 2">
    <name type="scientific">Methylobacterium nonmethylotrophicum</name>
    <dbReference type="NCBI Taxonomy" id="1141884"/>
    <lineage>
        <taxon>Bacteria</taxon>
        <taxon>Pseudomonadati</taxon>
        <taxon>Pseudomonadota</taxon>
        <taxon>Alphaproteobacteria</taxon>
        <taxon>Hyphomicrobiales</taxon>
        <taxon>Methylobacteriaceae</taxon>
        <taxon>Methylobacterium</taxon>
    </lineage>
</organism>
<gene>
    <name evidence="1" type="ORF">EU555_26135</name>
</gene>
<reference evidence="1 2" key="1">
    <citation type="submission" date="2019-04" db="EMBL/GenBank/DDBJ databases">
        <authorList>
            <person name="Feng G."/>
            <person name="Zhu H."/>
        </authorList>
    </citation>
    <scope>NUCLEOTIDE SEQUENCE [LARGE SCALE GENOMIC DNA]</scope>
    <source>
        <strain evidence="1 2">6HR-1</strain>
    </source>
</reference>